<evidence type="ECO:0000256" key="1">
    <source>
        <dbReference type="SAM" id="MobiDB-lite"/>
    </source>
</evidence>
<comment type="caution">
    <text evidence="2">The sequence shown here is derived from an EMBL/GenBank/DDBJ whole genome shotgun (WGS) entry which is preliminary data.</text>
</comment>
<dbReference type="Proteomes" id="UP000233551">
    <property type="component" value="Unassembled WGS sequence"/>
</dbReference>
<accession>A0A2I0L1E4</accession>
<proteinExistence type="predicted"/>
<evidence type="ECO:0000313" key="2">
    <source>
        <dbReference type="EMBL" id="PKI74534.1"/>
    </source>
</evidence>
<dbReference type="EMBL" id="PGOL01000198">
    <property type="protein sequence ID" value="PKI74534.1"/>
    <property type="molecule type" value="Genomic_DNA"/>
</dbReference>
<dbReference type="AlphaFoldDB" id="A0A2I0L1E4"/>
<reference evidence="2 3" key="1">
    <citation type="submission" date="2017-11" db="EMBL/GenBank/DDBJ databases">
        <title>De-novo sequencing of pomegranate (Punica granatum L.) genome.</title>
        <authorList>
            <person name="Akparov Z."/>
            <person name="Amiraslanov A."/>
            <person name="Hajiyeva S."/>
            <person name="Abbasov M."/>
            <person name="Kaur K."/>
            <person name="Hamwieh A."/>
            <person name="Solovyev V."/>
            <person name="Salamov A."/>
            <person name="Braich B."/>
            <person name="Kosarev P."/>
            <person name="Mahmoud A."/>
            <person name="Hajiyev E."/>
            <person name="Babayeva S."/>
            <person name="Izzatullayeva V."/>
            <person name="Mammadov A."/>
            <person name="Mammadov A."/>
            <person name="Sharifova S."/>
            <person name="Ojaghi J."/>
            <person name="Eynullazada K."/>
            <person name="Bayramov B."/>
            <person name="Abdulazimova A."/>
            <person name="Shahmuradov I."/>
        </authorList>
    </citation>
    <scope>NUCLEOTIDE SEQUENCE [LARGE SCALE GENOMIC DNA]</scope>
    <source>
        <strain evidence="3">cv. AG2017</strain>
        <tissue evidence="2">Leaf</tissue>
    </source>
</reference>
<protein>
    <submittedName>
        <fullName evidence="2">Uncharacterized protein</fullName>
    </submittedName>
</protein>
<organism evidence="2 3">
    <name type="scientific">Punica granatum</name>
    <name type="common">Pomegranate</name>
    <dbReference type="NCBI Taxonomy" id="22663"/>
    <lineage>
        <taxon>Eukaryota</taxon>
        <taxon>Viridiplantae</taxon>
        <taxon>Streptophyta</taxon>
        <taxon>Embryophyta</taxon>
        <taxon>Tracheophyta</taxon>
        <taxon>Spermatophyta</taxon>
        <taxon>Magnoliopsida</taxon>
        <taxon>eudicotyledons</taxon>
        <taxon>Gunneridae</taxon>
        <taxon>Pentapetalae</taxon>
        <taxon>rosids</taxon>
        <taxon>malvids</taxon>
        <taxon>Myrtales</taxon>
        <taxon>Lythraceae</taxon>
        <taxon>Punica</taxon>
    </lineage>
</organism>
<feature type="region of interest" description="Disordered" evidence="1">
    <location>
        <begin position="218"/>
        <end position="247"/>
    </location>
</feature>
<gene>
    <name evidence="2" type="ORF">CRG98_005076</name>
</gene>
<name>A0A2I0L1E4_PUNGR</name>
<keyword evidence="3" id="KW-1185">Reference proteome</keyword>
<sequence length="247" mass="27844">MTPLVSHTSCGLEIPKGSGQVIYFNTIPDRRSNTIQPSKRESSSCTDHRCADPNFNLVEVRMHALWRNLGVSTFPWGRVTDTREKESPLHIYDPKVKGRKTGDRYKSVKDHPERVFRIVFEDLTDVMKRRILEIGSDGSGRVLDQVQQTRLEETTRKEGARWSEWFERLLRAGEGALGSRRLFKAAGSGVRVRELRGESGASERCGVELKVDSVEEGKRADVREREGAGGQRTSWELGKSVSVEGES</sequence>
<feature type="compositionally biased region" description="Basic and acidic residues" evidence="1">
    <location>
        <begin position="218"/>
        <end position="227"/>
    </location>
</feature>
<evidence type="ECO:0000313" key="3">
    <source>
        <dbReference type="Proteomes" id="UP000233551"/>
    </source>
</evidence>